<dbReference type="Proteomes" id="UP000266861">
    <property type="component" value="Unassembled WGS sequence"/>
</dbReference>
<organism evidence="2 3">
    <name type="scientific">Diversispora epigaea</name>
    <dbReference type="NCBI Taxonomy" id="1348612"/>
    <lineage>
        <taxon>Eukaryota</taxon>
        <taxon>Fungi</taxon>
        <taxon>Fungi incertae sedis</taxon>
        <taxon>Mucoromycota</taxon>
        <taxon>Glomeromycotina</taxon>
        <taxon>Glomeromycetes</taxon>
        <taxon>Diversisporales</taxon>
        <taxon>Diversisporaceae</taxon>
        <taxon>Diversispora</taxon>
    </lineage>
</organism>
<feature type="compositionally biased region" description="Acidic residues" evidence="1">
    <location>
        <begin position="27"/>
        <end position="36"/>
    </location>
</feature>
<dbReference type="AlphaFoldDB" id="A0A397H0A5"/>
<comment type="caution">
    <text evidence="2">The sequence shown here is derived from an EMBL/GenBank/DDBJ whole genome shotgun (WGS) entry which is preliminary data.</text>
</comment>
<proteinExistence type="predicted"/>
<evidence type="ECO:0000313" key="2">
    <source>
        <dbReference type="EMBL" id="RHZ55154.1"/>
    </source>
</evidence>
<evidence type="ECO:0000313" key="3">
    <source>
        <dbReference type="Proteomes" id="UP000266861"/>
    </source>
</evidence>
<keyword evidence="3" id="KW-1185">Reference proteome</keyword>
<name>A0A397H0A5_9GLOM</name>
<sequence length="192" mass="22745">MKRKKLSKKNEKKEFEEQNLEKYSNQEENEEIDEEEKILAKETSKITSFFESSIQNGSENESDETSILGDIIIKLREDLLKNGKIFTAFEFNEQRAVYEYFMKANEDAANIVYISPKKYTSKRIRFLGKFYLLNKSFPVSYHGKHSKCKRLIDAEDIALKSKRWLTILGCKFEEYKKGMYLDGHEREDVVKY</sequence>
<evidence type="ECO:0000256" key="1">
    <source>
        <dbReference type="SAM" id="MobiDB-lite"/>
    </source>
</evidence>
<accession>A0A397H0A5</accession>
<feature type="compositionally biased region" description="Basic and acidic residues" evidence="1">
    <location>
        <begin position="8"/>
        <end position="20"/>
    </location>
</feature>
<reference evidence="2 3" key="1">
    <citation type="submission" date="2018-08" db="EMBL/GenBank/DDBJ databases">
        <title>Genome and evolution of the arbuscular mycorrhizal fungus Diversispora epigaea (formerly Glomus versiforme) and its bacterial endosymbionts.</title>
        <authorList>
            <person name="Sun X."/>
            <person name="Fei Z."/>
            <person name="Harrison M."/>
        </authorList>
    </citation>
    <scope>NUCLEOTIDE SEQUENCE [LARGE SCALE GENOMIC DNA]</scope>
    <source>
        <strain evidence="2 3">IT104</strain>
    </source>
</reference>
<gene>
    <name evidence="2" type="ORF">Glove_420g89</name>
</gene>
<feature type="region of interest" description="Disordered" evidence="1">
    <location>
        <begin position="1"/>
        <end position="36"/>
    </location>
</feature>
<dbReference type="OrthoDB" id="2449121at2759"/>
<protein>
    <submittedName>
        <fullName evidence="2">Uncharacterized protein</fullName>
    </submittedName>
</protein>
<dbReference type="EMBL" id="PQFF01000372">
    <property type="protein sequence ID" value="RHZ55154.1"/>
    <property type="molecule type" value="Genomic_DNA"/>
</dbReference>